<dbReference type="PANTHER" id="PTHR42773:SF1">
    <property type="entry name" value="METALLO-BETA-LACTAMASE FAMILY PROTEIN"/>
    <property type="match status" value="1"/>
</dbReference>
<keyword evidence="4" id="KW-1185">Reference proteome</keyword>
<proteinExistence type="predicted"/>
<dbReference type="Gene3D" id="3.60.15.10">
    <property type="entry name" value="Ribonuclease Z/Hydroxyacylglutathione hydrolase-like"/>
    <property type="match status" value="2"/>
</dbReference>
<dbReference type="InterPro" id="IPR001279">
    <property type="entry name" value="Metallo-B-lactamas"/>
</dbReference>
<dbReference type="Pfam" id="PF00753">
    <property type="entry name" value="Lactamase_B"/>
    <property type="match status" value="1"/>
</dbReference>
<dbReference type="OrthoDB" id="515692at2759"/>
<protein>
    <submittedName>
        <fullName evidence="2">Metallo-beta-lactamase family protein-like protein</fullName>
    </submittedName>
</protein>
<name>S9VIB7_9TRYP</name>
<gene>
    <name evidence="3" type="ORF">STCU_05932</name>
    <name evidence="2" type="ORF">STCU_08009</name>
</gene>
<feature type="domain" description="Metallo-beta-lactamase" evidence="1">
    <location>
        <begin position="76"/>
        <end position="334"/>
    </location>
</feature>
<comment type="caution">
    <text evidence="2">The sequence shown here is derived from an EMBL/GenBank/DDBJ whole genome shotgun (WGS) entry which is preliminary data.</text>
</comment>
<dbReference type="InterPro" id="IPR036866">
    <property type="entry name" value="RibonucZ/Hydroxyglut_hydro"/>
</dbReference>
<dbReference type="SUPFAM" id="SSF56281">
    <property type="entry name" value="Metallo-hydrolase/oxidoreductase"/>
    <property type="match status" value="1"/>
</dbReference>
<dbReference type="AlphaFoldDB" id="S9VIB7"/>
<evidence type="ECO:0000313" key="3">
    <source>
        <dbReference type="EMBL" id="EPY27078.1"/>
    </source>
</evidence>
<accession>S9VIB7</accession>
<organism evidence="2 4">
    <name type="scientific">Strigomonas culicis</name>
    <dbReference type="NCBI Taxonomy" id="28005"/>
    <lineage>
        <taxon>Eukaryota</taxon>
        <taxon>Discoba</taxon>
        <taxon>Euglenozoa</taxon>
        <taxon>Kinetoplastea</taxon>
        <taxon>Metakinetoplastina</taxon>
        <taxon>Trypanosomatida</taxon>
        <taxon>Trypanosomatidae</taxon>
        <taxon>Strigomonadinae</taxon>
        <taxon>Strigomonas</taxon>
    </lineage>
</organism>
<evidence type="ECO:0000259" key="1">
    <source>
        <dbReference type="SMART" id="SM00849"/>
    </source>
</evidence>
<reference evidence="2" key="2">
    <citation type="submission" date="2013-03" db="EMBL/GenBank/DDBJ databases">
        <authorList>
            <person name="Motta M.C.M."/>
            <person name="Martins A.C.A."/>
            <person name="Preta C.M.C.C."/>
            <person name="Silva R."/>
            <person name="de Souza S.S."/>
            <person name="Klein C.C."/>
            <person name="de Almeida L.G.P."/>
            <person name="Cunha O.L."/>
            <person name="Colabardini A.C."/>
            <person name="Lima B.A."/>
            <person name="Machado C.R."/>
            <person name="Soares C.M.A."/>
            <person name="de Menezes C.B.A."/>
            <person name="Bartolomeu D.C."/>
            <person name="Grisard E.C."/>
            <person name="Fantinatti-Garboggini F."/>
            <person name="Rodrigues-Luiz G.F."/>
            <person name="Wagner G."/>
            <person name="Goldman G.H."/>
            <person name="Fietto J.L.R."/>
            <person name="Ciapina L.P."/>
            <person name="Brocchi M."/>
            <person name="Elias M.C."/>
            <person name="Goldman M.H.S."/>
            <person name="Sagot M.-F."/>
            <person name="Pereira M."/>
            <person name="Stoco P.H."/>
            <person name="Teixeira S.M.R."/>
            <person name="de Mendonca-Neto R.P."/>
            <person name="Maciel T.E.F."/>
            <person name="Mendes T.A.O."/>
            <person name="Urmenyi T.P."/>
            <person name="Teixeira M.M.G."/>
            <person name="de Camargo E.F.P."/>
            <person name="de Sousa W."/>
            <person name="Schenkman S."/>
            <person name="de Vasconcelos A.T.R."/>
        </authorList>
    </citation>
    <scope>NUCLEOTIDE SEQUENCE</scope>
</reference>
<evidence type="ECO:0000313" key="2">
    <source>
        <dbReference type="EMBL" id="EPY22950.1"/>
    </source>
</evidence>
<reference evidence="2 4" key="1">
    <citation type="journal article" date="2013" name="PLoS ONE">
        <title>Predicting the Proteins of Angomonas deanei, Strigomonas culicis and Their Respective Endosymbionts Reveals New Aspects of the Trypanosomatidae Family.</title>
        <authorList>
            <person name="Motta M.C."/>
            <person name="Martins A.C."/>
            <person name="de Souza S.S."/>
            <person name="Catta-Preta C.M."/>
            <person name="Silva R."/>
            <person name="Klein C.C."/>
            <person name="de Almeida L.G."/>
            <person name="de Lima Cunha O."/>
            <person name="Ciapina L.P."/>
            <person name="Brocchi M."/>
            <person name="Colabardini A.C."/>
            <person name="de Araujo Lima B."/>
            <person name="Machado C.R."/>
            <person name="de Almeida Soares C.M."/>
            <person name="Probst C.M."/>
            <person name="de Menezes C.B."/>
            <person name="Thompson C.E."/>
            <person name="Bartholomeu D.C."/>
            <person name="Gradia D.F."/>
            <person name="Pavoni D.P."/>
            <person name="Grisard E.C."/>
            <person name="Fantinatti-Garboggini F."/>
            <person name="Marchini F.K."/>
            <person name="Rodrigues-Luiz G.F."/>
            <person name="Wagner G."/>
            <person name="Goldman G.H."/>
            <person name="Fietto J.L."/>
            <person name="Elias M.C."/>
            <person name="Goldman M.H."/>
            <person name="Sagot M.F."/>
            <person name="Pereira M."/>
            <person name="Stoco P.H."/>
            <person name="de Mendonca-Neto R.P."/>
            <person name="Teixeira S.M."/>
            <person name="Maciel T.E."/>
            <person name="de Oliveira Mendes T.A."/>
            <person name="Urmenyi T.P."/>
            <person name="de Souza W."/>
            <person name="Schenkman S."/>
            <person name="de Vasconcelos A.T."/>
        </authorList>
    </citation>
    <scope>NUCLEOTIDE SEQUENCE [LARGE SCALE GENOMIC DNA]</scope>
</reference>
<dbReference type="SMART" id="SM00849">
    <property type="entry name" value="Lactamase_B"/>
    <property type="match status" value="1"/>
</dbReference>
<dbReference type="PANTHER" id="PTHR42773">
    <property type="entry name" value="METALLO-BETA-LACTAMASE-RELATED"/>
    <property type="match status" value="1"/>
</dbReference>
<dbReference type="Proteomes" id="UP000015354">
    <property type="component" value="Unassembled WGS sequence"/>
</dbReference>
<evidence type="ECO:0000313" key="4">
    <source>
        <dbReference type="Proteomes" id="UP000015354"/>
    </source>
</evidence>
<sequence length="373" mass="42830">MRSLLRRSAVWRLPFQSNLTSLTNQVNKNEQFLKFGKDDRQVGIPRIPRLNVRPISILHETPHLMVAGRNFCNGFMNNQYLLINKETKHCIFVDACDDWPDDWAAFLSSSNLVPTHIFLTHCHIDCIINLSSLIAVVEQHLKVRIGLMWCPAEQCWIDAFPRACERYQRHEEKLQPLPFAQNDLYSYYTYAHQLQEQQRAAERQQAVALARARRGRGAAHKYDDAYLEAEQEEAPLPPQLVRQQDVLLSCATNRSTSFHDFGHHSVLHYIFTPGHSPGHMMLSLPREKLLFTGDVLFYNGIGRVDLPWATGEKLAESLLMLESHPDNTVLLPGHGRLSTLGRERRHNAALRSLYARKQMGLQEISVGFNEGYL</sequence>
<dbReference type="EMBL" id="ATMH01005932">
    <property type="protein sequence ID" value="EPY27078.1"/>
    <property type="molecule type" value="Genomic_DNA"/>
</dbReference>
<dbReference type="EMBL" id="ATMH01008009">
    <property type="protein sequence ID" value="EPY22950.1"/>
    <property type="molecule type" value="Genomic_DNA"/>
</dbReference>